<dbReference type="KEGG" id="tml:GSTUM_00007370001"/>
<dbReference type="AlphaFoldDB" id="D5GGG0"/>
<dbReference type="HOGENOM" id="CLU_2110721_0_0_1"/>
<dbReference type="GeneID" id="9183201"/>
<dbReference type="EMBL" id="FN430264">
    <property type="protein sequence ID" value="CAZ83603.1"/>
    <property type="molecule type" value="Genomic_DNA"/>
</dbReference>
<protein>
    <submittedName>
        <fullName evidence="2">(Perigord truffle) hypothetical protein</fullName>
    </submittedName>
</protein>
<feature type="compositionally biased region" description="Basic and acidic residues" evidence="1">
    <location>
        <begin position="35"/>
        <end position="48"/>
    </location>
</feature>
<evidence type="ECO:0000313" key="3">
    <source>
        <dbReference type="Proteomes" id="UP000006911"/>
    </source>
</evidence>
<feature type="region of interest" description="Disordered" evidence="1">
    <location>
        <begin position="96"/>
        <end position="115"/>
    </location>
</feature>
<organism evidence="2 3">
    <name type="scientific">Tuber melanosporum (strain Mel28)</name>
    <name type="common">Perigord black truffle</name>
    <dbReference type="NCBI Taxonomy" id="656061"/>
    <lineage>
        <taxon>Eukaryota</taxon>
        <taxon>Fungi</taxon>
        <taxon>Dikarya</taxon>
        <taxon>Ascomycota</taxon>
        <taxon>Pezizomycotina</taxon>
        <taxon>Pezizomycetes</taxon>
        <taxon>Pezizales</taxon>
        <taxon>Tuberaceae</taxon>
        <taxon>Tuber</taxon>
    </lineage>
</organism>
<feature type="region of interest" description="Disordered" evidence="1">
    <location>
        <begin position="1"/>
        <end position="49"/>
    </location>
</feature>
<gene>
    <name evidence="2" type="ORF">GSTUM_00007370001</name>
</gene>
<dbReference type="RefSeq" id="XP_002839412.1">
    <property type="nucleotide sequence ID" value="XM_002839366.1"/>
</dbReference>
<evidence type="ECO:0000313" key="2">
    <source>
        <dbReference type="EMBL" id="CAZ83603.1"/>
    </source>
</evidence>
<keyword evidence="3" id="KW-1185">Reference proteome</keyword>
<feature type="compositionally biased region" description="Basic residues" evidence="1">
    <location>
        <begin position="1"/>
        <end position="20"/>
    </location>
</feature>
<accession>D5GGG0</accession>
<evidence type="ECO:0000256" key="1">
    <source>
        <dbReference type="SAM" id="MobiDB-lite"/>
    </source>
</evidence>
<proteinExistence type="predicted"/>
<dbReference type="Proteomes" id="UP000006911">
    <property type="component" value="Unassembled WGS sequence"/>
</dbReference>
<dbReference type="InParanoid" id="D5GGG0"/>
<sequence>MYPRNKKRKEKKKSQPHKKNRQEGDEREKKKKERKEHSPDNVQLDRGRRAGAPIILFASHYVSFSRLQPGVHFVEPPTYLPTGIVSYSTGTHFVLSGERGSSNRPTGDTVGYEYS</sequence>
<reference evidence="2 3" key="1">
    <citation type="journal article" date="2010" name="Nature">
        <title>Perigord black truffle genome uncovers evolutionary origins and mechanisms of symbiosis.</title>
        <authorList>
            <person name="Martin F."/>
            <person name="Kohler A."/>
            <person name="Murat C."/>
            <person name="Balestrini R."/>
            <person name="Coutinho P.M."/>
            <person name="Jaillon O."/>
            <person name="Montanini B."/>
            <person name="Morin E."/>
            <person name="Noel B."/>
            <person name="Percudani R."/>
            <person name="Porcel B."/>
            <person name="Rubini A."/>
            <person name="Amicucci A."/>
            <person name="Amselem J."/>
            <person name="Anthouard V."/>
            <person name="Arcioni S."/>
            <person name="Artiguenave F."/>
            <person name="Aury J.M."/>
            <person name="Ballario P."/>
            <person name="Bolchi A."/>
            <person name="Brenna A."/>
            <person name="Brun A."/>
            <person name="Buee M."/>
            <person name="Cantarel B."/>
            <person name="Chevalier G."/>
            <person name="Couloux A."/>
            <person name="Da Silva C."/>
            <person name="Denoeud F."/>
            <person name="Duplessis S."/>
            <person name="Ghignone S."/>
            <person name="Hilselberger B."/>
            <person name="Iotti M."/>
            <person name="Marcais B."/>
            <person name="Mello A."/>
            <person name="Miranda M."/>
            <person name="Pacioni G."/>
            <person name="Quesneville H."/>
            <person name="Riccioni C."/>
            <person name="Ruotolo R."/>
            <person name="Splivallo R."/>
            <person name="Stocchi V."/>
            <person name="Tisserant E."/>
            <person name="Viscomi A.R."/>
            <person name="Zambonelli A."/>
            <person name="Zampieri E."/>
            <person name="Henrissat B."/>
            <person name="Lebrun M.H."/>
            <person name="Paolocci F."/>
            <person name="Bonfante P."/>
            <person name="Ottonello S."/>
            <person name="Wincker P."/>
        </authorList>
    </citation>
    <scope>NUCLEOTIDE SEQUENCE [LARGE SCALE GENOMIC DNA]</scope>
    <source>
        <strain evidence="2 3">Mel28</strain>
    </source>
</reference>
<name>D5GGG0_TUBMM</name>